<reference evidence="9" key="3">
    <citation type="submission" date="2021-09" db="EMBL/GenBank/DDBJ databases">
        <authorList>
            <person name="Gilroy R."/>
        </authorList>
    </citation>
    <scope>NUCLEOTIDE SEQUENCE</scope>
    <source>
        <strain evidence="9">USAMLcec12-2067</strain>
    </source>
</reference>
<dbReference type="EMBL" id="DYZL01000234">
    <property type="protein sequence ID" value="HJH44424.1"/>
    <property type="molecule type" value="Genomic_DNA"/>
</dbReference>
<dbReference type="InterPro" id="IPR036412">
    <property type="entry name" value="HAD-like_sf"/>
</dbReference>
<dbReference type="InterPro" id="IPR023299">
    <property type="entry name" value="ATPase_P-typ_cyto_dom_N"/>
</dbReference>
<keyword evidence="7" id="KW-0479">Metal-binding</keyword>
<comment type="similarity">
    <text evidence="2 7">Belongs to the cation transport ATPase (P-type) (TC 3.A.3) family. Type IB subfamily.</text>
</comment>
<keyword evidence="4" id="KW-1278">Translocase</keyword>
<dbReference type="Gene3D" id="2.70.150.10">
    <property type="entry name" value="Calcium-transporting ATPase, cytoplasmic transduction domain A"/>
    <property type="match status" value="1"/>
</dbReference>
<protein>
    <submittedName>
        <fullName evidence="10">Heavy metal translocating P-type ATPase</fullName>
    </submittedName>
</protein>
<sequence>MEFSITREIPGRVRVRLAGPVPAADVDALCRAVGACPDVVRSTAYPRIGALAVAYRGGEDARGRVLAHLAGIDAEAVEQARAGCGLALASRSQSLLLDLARLAGEHFLRRWFLPKPLAAVVTAWRYRHFLRAGLRSLASARLDVPVLDAAAIGMSFAKRDPRTAGQTMLLLNVGETLEEYTRSRSEGALIEALLDLPETAQLLDGDEERQVPASELAPGDLIAVRTGMPVCVDGEVVRGTAMVNQAALTGEPLSVERVAGDNVFAGTAVEDGEIVVRVTADAGETKLRSIVSLVEQSEAFKSETQSRMERLADRIVPWNFLLAGVVALATRSLAKTSAALMVDYSCALKLTGSIAVLSAMRQSAQAGFTVKGSKHFEAMARADTIVFDKTGTLTEATPKVACVLALDGWNRREVLRLAACLEEHFPHPVARAVVRAAAEKNLKHRERHADVEYIVAHGIASSLDGKRVVIGSEHFVVEDEGVPISAEQAERVARESEGLSPLYLAVDGELVGVIGIEDPLKEGVARAVAELRALGFERVVMLTGDNERTAARIAAEAGVTEFEANLLPEDKHAFVERLKAEGRTVAMVGDGVNDAPALSLADVGIAMGQGTAVAREVADITLTGGDLSALVSLRRLSSELTERLDSSFKEVVAINSALLAAGIGGLVTPQASSLLHNASTVALSLRNAGSYRT</sequence>
<reference evidence="10 11" key="1">
    <citation type="journal article" date="2018" name="Int. J. Syst. Evol. Microbiol.">
        <title>Rubneribacter badeniensis gen. nov., sp. nov. and Enteroscipio rubneri gen. nov., sp. nov., new members of the Eggerthellaceae isolated from human faeces.</title>
        <authorList>
            <person name="Danylec N."/>
            <person name="Gobl A."/>
            <person name="Stoll D.A."/>
            <person name="Hetzer B."/>
            <person name="Kulling S.E."/>
            <person name="Huch M."/>
        </authorList>
    </citation>
    <scope>NUCLEOTIDE SEQUENCE [LARGE SCALE GENOMIC DNA]</scope>
    <source>
        <strain evidence="10 11">ResAG-85</strain>
    </source>
</reference>
<comment type="subcellular location">
    <subcellularLocation>
        <location evidence="1">Cell membrane</location>
        <topology evidence="1">Multi-pass membrane protein</topology>
    </subcellularLocation>
</comment>
<dbReference type="Gene3D" id="3.40.1110.10">
    <property type="entry name" value="Calcium-transporting ATPase, cytoplasmic domain N"/>
    <property type="match status" value="1"/>
</dbReference>
<dbReference type="PRINTS" id="PR00119">
    <property type="entry name" value="CATATPASE"/>
</dbReference>
<evidence type="ECO:0000313" key="10">
    <source>
        <dbReference type="EMBL" id="PNV66623.1"/>
    </source>
</evidence>
<keyword evidence="7" id="KW-1003">Cell membrane</keyword>
<dbReference type="RefSeq" id="WP_087195367.1">
    <property type="nucleotide sequence ID" value="NZ_DBEYRC010000157.1"/>
</dbReference>
<reference evidence="9" key="2">
    <citation type="journal article" date="2021" name="PeerJ">
        <title>Extensive microbial diversity within the chicken gut microbiome revealed by metagenomics and culture.</title>
        <authorList>
            <person name="Gilroy R."/>
            <person name="Ravi A."/>
            <person name="Getino M."/>
            <person name="Pursley I."/>
            <person name="Horton D.L."/>
            <person name="Alikhan N.F."/>
            <person name="Baker D."/>
            <person name="Gharbi K."/>
            <person name="Hall N."/>
            <person name="Watson M."/>
            <person name="Adriaenssens E.M."/>
            <person name="Foster-Nyarko E."/>
            <person name="Jarju S."/>
            <person name="Secka A."/>
            <person name="Antonio M."/>
            <person name="Oren A."/>
            <person name="Chaudhuri R.R."/>
            <person name="La Ragione R."/>
            <person name="Hildebrand F."/>
            <person name="Pallen M.J."/>
        </authorList>
    </citation>
    <scope>NUCLEOTIDE SEQUENCE</scope>
    <source>
        <strain evidence="9">USAMLcec12-2067</strain>
    </source>
</reference>
<evidence type="ECO:0000256" key="5">
    <source>
        <dbReference type="ARBA" id="ARBA00022989"/>
    </source>
</evidence>
<dbReference type="SFLD" id="SFLDG00002">
    <property type="entry name" value="C1.7:_P-type_atpase_like"/>
    <property type="match status" value="1"/>
</dbReference>
<feature type="domain" description="P-type ATPase A" evidence="8">
    <location>
        <begin position="197"/>
        <end position="295"/>
    </location>
</feature>
<keyword evidence="3" id="KW-0812">Transmembrane</keyword>
<dbReference type="GO" id="GO:0015086">
    <property type="term" value="F:cadmium ion transmembrane transporter activity"/>
    <property type="evidence" value="ECO:0007669"/>
    <property type="project" value="TreeGrafter"/>
</dbReference>
<dbReference type="SFLD" id="SFLDS00003">
    <property type="entry name" value="Haloacid_Dehalogenase"/>
    <property type="match status" value="1"/>
</dbReference>
<dbReference type="SFLD" id="SFLDF00027">
    <property type="entry name" value="p-type_atpase"/>
    <property type="match status" value="1"/>
</dbReference>
<dbReference type="EMBL" id="PPEL01000001">
    <property type="protein sequence ID" value="PNV66623.1"/>
    <property type="molecule type" value="Genomic_DNA"/>
</dbReference>
<dbReference type="NCBIfam" id="TIGR01525">
    <property type="entry name" value="ATPase-IB_hvy"/>
    <property type="match status" value="1"/>
</dbReference>
<dbReference type="PROSITE" id="PS01229">
    <property type="entry name" value="COF_2"/>
    <property type="match status" value="1"/>
</dbReference>
<evidence type="ECO:0000256" key="4">
    <source>
        <dbReference type="ARBA" id="ARBA00022967"/>
    </source>
</evidence>
<keyword evidence="11" id="KW-1185">Reference proteome</keyword>
<dbReference type="GO" id="GO:0046872">
    <property type="term" value="F:metal ion binding"/>
    <property type="evidence" value="ECO:0007669"/>
    <property type="project" value="UniProtKB-KW"/>
</dbReference>
<name>A0A2K2U8H0_9ACTN</name>
<dbReference type="InterPro" id="IPR059000">
    <property type="entry name" value="ATPase_P-type_domA"/>
</dbReference>
<dbReference type="InterPro" id="IPR008250">
    <property type="entry name" value="ATPase_P-typ_transduc_dom_A_sf"/>
</dbReference>
<dbReference type="InterPro" id="IPR027256">
    <property type="entry name" value="P-typ_ATPase_IB"/>
</dbReference>
<dbReference type="Proteomes" id="UP000236488">
    <property type="component" value="Unassembled WGS sequence"/>
</dbReference>
<evidence type="ECO:0000256" key="6">
    <source>
        <dbReference type="ARBA" id="ARBA00023136"/>
    </source>
</evidence>
<dbReference type="NCBIfam" id="TIGR01494">
    <property type="entry name" value="ATPase_P-type"/>
    <property type="match status" value="1"/>
</dbReference>
<keyword evidence="6" id="KW-0472">Membrane</keyword>
<evidence type="ECO:0000313" key="9">
    <source>
        <dbReference type="EMBL" id="HJH44424.1"/>
    </source>
</evidence>
<dbReference type="GO" id="GO:0019829">
    <property type="term" value="F:ATPase-coupled monoatomic cation transmembrane transporter activity"/>
    <property type="evidence" value="ECO:0007669"/>
    <property type="project" value="InterPro"/>
</dbReference>
<dbReference type="Gene3D" id="3.40.50.1000">
    <property type="entry name" value="HAD superfamily/HAD-like"/>
    <property type="match status" value="1"/>
</dbReference>
<dbReference type="AlphaFoldDB" id="A0A2K2U8H0"/>
<dbReference type="GO" id="GO:0005886">
    <property type="term" value="C:plasma membrane"/>
    <property type="evidence" value="ECO:0007669"/>
    <property type="project" value="UniProtKB-SubCell"/>
</dbReference>
<dbReference type="InterPro" id="IPR001757">
    <property type="entry name" value="P_typ_ATPase"/>
</dbReference>
<dbReference type="InterPro" id="IPR051014">
    <property type="entry name" value="Cation_Transport_ATPase_IB"/>
</dbReference>
<dbReference type="SUPFAM" id="SSF56784">
    <property type="entry name" value="HAD-like"/>
    <property type="match status" value="1"/>
</dbReference>
<gene>
    <name evidence="10" type="ORF">C2L80_00420</name>
    <name evidence="9" type="ORF">K8V16_11605</name>
</gene>
<dbReference type="PANTHER" id="PTHR48085">
    <property type="entry name" value="CADMIUM/ZINC-TRANSPORTING ATPASE HMA2-RELATED"/>
    <property type="match status" value="1"/>
</dbReference>
<keyword evidence="7" id="KW-0067">ATP-binding</keyword>
<dbReference type="PROSITE" id="PS00154">
    <property type="entry name" value="ATPASE_E1_E2"/>
    <property type="match status" value="1"/>
</dbReference>
<keyword evidence="7" id="KW-0547">Nucleotide-binding</keyword>
<dbReference type="Pfam" id="PF00122">
    <property type="entry name" value="E1-E2_ATPase"/>
    <property type="match status" value="1"/>
</dbReference>
<evidence type="ECO:0000259" key="8">
    <source>
        <dbReference type="Pfam" id="PF00122"/>
    </source>
</evidence>
<comment type="caution">
    <text evidence="10">The sequence shown here is derived from an EMBL/GenBank/DDBJ whole genome shotgun (WGS) entry which is preliminary data.</text>
</comment>
<accession>A0A2K2U8H0</accession>
<dbReference type="InterPro" id="IPR023214">
    <property type="entry name" value="HAD_sf"/>
</dbReference>
<dbReference type="InterPro" id="IPR044492">
    <property type="entry name" value="P_typ_ATPase_HD_dom"/>
</dbReference>
<dbReference type="Pfam" id="PF00702">
    <property type="entry name" value="Hydrolase"/>
    <property type="match status" value="1"/>
</dbReference>
<dbReference type="PANTHER" id="PTHR48085:SF5">
    <property type="entry name" value="CADMIUM_ZINC-TRANSPORTING ATPASE HMA4-RELATED"/>
    <property type="match status" value="1"/>
</dbReference>
<dbReference type="GO" id="GO:0016887">
    <property type="term" value="F:ATP hydrolysis activity"/>
    <property type="evidence" value="ECO:0007669"/>
    <property type="project" value="InterPro"/>
</dbReference>
<evidence type="ECO:0000313" key="11">
    <source>
        <dbReference type="Proteomes" id="UP000236488"/>
    </source>
</evidence>
<dbReference type="SUPFAM" id="SSF81653">
    <property type="entry name" value="Calcium ATPase, transduction domain A"/>
    <property type="match status" value="1"/>
</dbReference>
<keyword evidence="5" id="KW-1133">Transmembrane helix</keyword>
<organism evidence="10 11">
    <name type="scientific">Rubneribacter badeniensis</name>
    <dbReference type="NCBI Taxonomy" id="2070688"/>
    <lineage>
        <taxon>Bacteria</taxon>
        <taxon>Bacillati</taxon>
        <taxon>Actinomycetota</taxon>
        <taxon>Coriobacteriia</taxon>
        <taxon>Eggerthellales</taxon>
        <taxon>Eggerthellaceae</taxon>
        <taxon>Rubneribacter</taxon>
    </lineage>
</organism>
<proteinExistence type="inferred from homology"/>
<dbReference type="GO" id="GO:0005524">
    <property type="term" value="F:ATP binding"/>
    <property type="evidence" value="ECO:0007669"/>
    <property type="project" value="UniProtKB-UniRule"/>
</dbReference>
<evidence type="ECO:0000256" key="1">
    <source>
        <dbReference type="ARBA" id="ARBA00004651"/>
    </source>
</evidence>
<dbReference type="Proteomes" id="UP000789325">
    <property type="component" value="Unassembled WGS sequence"/>
</dbReference>
<evidence type="ECO:0000256" key="7">
    <source>
        <dbReference type="RuleBase" id="RU362081"/>
    </source>
</evidence>
<evidence type="ECO:0000256" key="3">
    <source>
        <dbReference type="ARBA" id="ARBA00022692"/>
    </source>
</evidence>
<dbReference type="InterPro" id="IPR018303">
    <property type="entry name" value="ATPase_P-typ_P_site"/>
</dbReference>
<evidence type="ECO:0000256" key="2">
    <source>
        <dbReference type="ARBA" id="ARBA00006024"/>
    </source>
</evidence>